<evidence type="ECO:0000256" key="8">
    <source>
        <dbReference type="ARBA" id="ARBA00023136"/>
    </source>
</evidence>
<dbReference type="InParanoid" id="A0A3M0CRI5"/>
<evidence type="ECO:0000256" key="5">
    <source>
        <dbReference type="ARBA" id="ARBA00022692"/>
    </source>
</evidence>
<gene>
    <name evidence="11" type="ORF">BXY39_0656</name>
</gene>
<accession>A0A3M0CRI5</accession>
<comment type="caution">
    <text evidence="11">The sequence shown here is derived from an EMBL/GenBank/DDBJ whole genome shotgun (WGS) entry which is preliminary data.</text>
</comment>
<dbReference type="PANTHER" id="PTHR30433:SF2">
    <property type="entry name" value="MOTILITY PROTEIN A"/>
    <property type="match status" value="1"/>
</dbReference>
<feature type="domain" description="MotA/TolQ/ExbB proton channel" evidence="10">
    <location>
        <begin position="104"/>
        <end position="212"/>
    </location>
</feature>
<keyword evidence="5 9" id="KW-0812">Transmembrane</keyword>
<dbReference type="InterPro" id="IPR047055">
    <property type="entry name" value="MotA-like"/>
</dbReference>
<dbReference type="GO" id="GO:0005886">
    <property type="term" value="C:plasma membrane"/>
    <property type="evidence" value="ECO:0007669"/>
    <property type="project" value="UniProtKB-SubCell"/>
</dbReference>
<keyword evidence="8 9" id="KW-0472">Membrane</keyword>
<evidence type="ECO:0000256" key="3">
    <source>
        <dbReference type="ARBA" id="ARBA00022448"/>
    </source>
</evidence>
<comment type="similarity">
    <text evidence="2">Belongs to the MotA family.</text>
</comment>
<evidence type="ECO:0000256" key="6">
    <source>
        <dbReference type="ARBA" id="ARBA00022779"/>
    </source>
</evidence>
<dbReference type="PROSITE" id="PS01307">
    <property type="entry name" value="MOTA"/>
    <property type="match status" value="1"/>
</dbReference>
<keyword evidence="4" id="KW-1003">Cell membrane</keyword>
<feature type="transmembrane region" description="Helical" evidence="9">
    <location>
        <begin position="33"/>
        <end position="50"/>
    </location>
</feature>
<comment type="subcellular location">
    <subcellularLocation>
        <location evidence="1">Cell membrane</location>
        <topology evidence="1">Multi-pass membrane protein</topology>
    </subcellularLocation>
</comment>
<evidence type="ECO:0000256" key="7">
    <source>
        <dbReference type="ARBA" id="ARBA00022989"/>
    </source>
</evidence>
<protein>
    <submittedName>
        <fullName evidence="11">Chemotaxis protein MotA</fullName>
    </submittedName>
</protein>
<keyword evidence="7 9" id="KW-1133">Transmembrane helix</keyword>
<feature type="transmembrane region" description="Helical" evidence="9">
    <location>
        <begin position="7"/>
        <end position="27"/>
    </location>
</feature>
<dbReference type="PANTHER" id="PTHR30433">
    <property type="entry name" value="CHEMOTAXIS PROTEIN MOTA"/>
    <property type="match status" value="1"/>
</dbReference>
<keyword evidence="12" id="KW-1185">Reference proteome</keyword>
<evidence type="ECO:0000256" key="2">
    <source>
        <dbReference type="ARBA" id="ARBA00008038"/>
    </source>
</evidence>
<reference evidence="11 12" key="1">
    <citation type="submission" date="2018-10" db="EMBL/GenBank/DDBJ databases">
        <title>Genomic Encyclopedia of Archaeal and Bacterial Type Strains, Phase II (KMG-II): from individual species to whole genera.</title>
        <authorList>
            <person name="Goeker M."/>
        </authorList>
    </citation>
    <scope>NUCLEOTIDE SEQUENCE [LARGE SCALE GENOMIC DNA]</scope>
    <source>
        <strain evidence="11 12">DSM 25217</strain>
    </source>
</reference>
<evidence type="ECO:0000313" key="12">
    <source>
        <dbReference type="Proteomes" id="UP000271227"/>
    </source>
</evidence>
<evidence type="ECO:0000259" key="10">
    <source>
        <dbReference type="Pfam" id="PF01618"/>
    </source>
</evidence>
<dbReference type="OrthoDB" id="9806929at2"/>
<evidence type="ECO:0000256" key="1">
    <source>
        <dbReference type="ARBA" id="ARBA00004651"/>
    </source>
</evidence>
<dbReference type="AlphaFoldDB" id="A0A3M0CRI5"/>
<dbReference type="EMBL" id="REFR01000009">
    <property type="protein sequence ID" value="RMB12164.1"/>
    <property type="molecule type" value="Genomic_DNA"/>
</dbReference>
<dbReference type="GO" id="GO:0006935">
    <property type="term" value="P:chemotaxis"/>
    <property type="evidence" value="ECO:0007669"/>
    <property type="project" value="InterPro"/>
</dbReference>
<dbReference type="GO" id="GO:0071978">
    <property type="term" value="P:bacterial-type flagellum-dependent swarming motility"/>
    <property type="evidence" value="ECO:0007669"/>
    <property type="project" value="InterPro"/>
</dbReference>
<feature type="transmembrane region" description="Helical" evidence="9">
    <location>
        <begin position="148"/>
        <end position="168"/>
    </location>
</feature>
<proteinExistence type="inferred from homology"/>
<dbReference type="InterPro" id="IPR000540">
    <property type="entry name" value="Flag_MotA_CS"/>
</dbReference>
<keyword evidence="3" id="KW-0813">Transport</keyword>
<sequence>MSTLSGMIAAFLLIIAAIVIDGSLLGFFNLQGLLIVVFGTIAVTAISFRWDEMLEIPANIWTLLRHGQRDPSMEAVRILKIAVEARKHNDFLILERLLPRLKDTPFLAQALQLVIDGAPAEEIEQMMRREAGSTSARHMRAVDFLRRAGDVAPAMGLIGTLIGLVKMLGNLDNPSEIGPAMAIALLTTFYGAVLAHLVFIPLAAKTEHCTAEEALVNNLYAMGATSIGRKENPRRLEMLLNTILPPAKRVSFFR</sequence>
<keyword evidence="6" id="KW-0283">Flagellar rotation</keyword>
<dbReference type="Proteomes" id="UP000271227">
    <property type="component" value="Unassembled WGS sequence"/>
</dbReference>
<evidence type="ECO:0000256" key="4">
    <source>
        <dbReference type="ARBA" id="ARBA00022475"/>
    </source>
</evidence>
<evidence type="ECO:0000313" key="11">
    <source>
        <dbReference type="EMBL" id="RMB12164.1"/>
    </source>
</evidence>
<dbReference type="InterPro" id="IPR002898">
    <property type="entry name" value="MotA_ExbB_proton_chnl"/>
</dbReference>
<organism evidence="11 12">
    <name type="scientific">Eilatimonas milleporae</name>
    <dbReference type="NCBI Taxonomy" id="911205"/>
    <lineage>
        <taxon>Bacteria</taxon>
        <taxon>Pseudomonadati</taxon>
        <taxon>Pseudomonadota</taxon>
        <taxon>Alphaproteobacteria</taxon>
        <taxon>Kordiimonadales</taxon>
        <taxon>Kordiimonadaceae</taxon>
        <taxon>Eilatimonas</taxon>
    </lineage>
</organism>
<name>A0A3M0CRI5_9PROT</name>
<feature type="transmembrane region" description="Helical" evidence="9">
    <location>
        <begin position="180"/>
        <end position="200"/>
    </location>
</feature>
<dbReference type="RefSeq" id="WP_121937362.1">
    <property type="nucleotide sequence ID" value="NZ_REFR01000009.1"/>
</dbReference>
<dbReference type="Pfam" id="PF01618">
    <property type="entry name" value="MotA_ExbB"/>
    <property type="match status" value="1"/>
</dbReference>
<evidence type="ECO:0000256" key="9">
    <source>
        <dbReference type="SAM" id="Phobius"/>
    </source>
</evidence>